<dbReference type="EMBL" id="LQPJ01000021">
    <property type="protein sequence ID" value="ORW33009.1"/>
    <property type="molecule type" value="Genomic_DNA"/>
</dbReference>
<reference evidence="6 7" key="1">
    <citation type="submission" date="2016-01" db="EMBL/GenBank/DDBJ databases">
        <title>The new phylogeny of the genus Mycobacterium.</title>
        <authorList>
            <person name="Tarcisio F."/>
            <person name="Conor M."/>
            <person name="Antonella G."/>
            <person name="Elisabetta G."/>
            <person name="Giulia F.S."/>
            <person name="Sara T."/>
            <person name="Anna F."/>
            <person name="Clotilde B."/>
            <person name="Roberto B."/>
            <person name="Veronica D.S."/>
            <person name="Fabio R."/>
            <person name="Monica P."/>
            <person name="Olivier J."/>
            <person name="Enrico T."/>
            <person name="Nicola S."/>
        </authorList>
    </citation>
    <scope>NUCLEOTIDE SEQUENCE [LARGE SCALE GENOMIC DNA]</scope>
    <source>
        <strain evidence="6 7">DSM 44572</strain>
    </source>
</reference>
<comment type="caution">
    <text evidence="6">The sequence shown here is derived from an EMBL/GenBank/DDBJ whole genome shotgun (WGS) entry which is preliminary data.</text>
</comment>
<dbReference type="Pfam" id="PF01638">
    <property type="entry name" value="HxlR"/>
    <property type="match status" value="1"/>
</dbReference>
<dbReference type="PROSITE" id="PS51118">
    <property type="entry name" value="HTH_HXLR"/>
    <property type="match status" value="1"/>
</dbReference>
<sequence length="135" mass="15330">MDRDPGTWLPYCPYYAVAGEMLSRRWAPAVLRALVTGPKRFGEIAAAIPDMTDKLLSQRLKDFEEQGLVERSLGSGRPPRVEYRLTEKGVELGDILLDVNRWALKWIDLPERRRATHAPVTRRSRSNAAQVKGTQ</sequence>
<evidence type="ECO:0000256" key="2">
    <source>
        <dbReference type="ARBA" id="ARBA00023125"/>
    </source>
</evidence>
<gene>
    <name evidence="6" type="ORF">AWC19_25165</name>
</gene>
<evidence type="ECO:0000259" key="5">
    <source>
        <dbReference type="PROSITE" id="PS51118"/>
    </source>
</evidence>
<dbReference type="InterPro" id="IPR036390">
    <property type="entry name" value="WH_DNA-bd_sf"/>
</dbReference>
<evidence type="ECO:0000256" key="1">
    <source>
        <dbReference type="ARBA" id="ARBA00023015"/>
    </source>
</evidence>
<dbReference type="InterPro" id="IPR002577">
    <property type="entry name" value="HTH_HxlR"/>
</dbReference>
<dbReference type="Proteomes" id="UP000193529">
    <property type="component" value="Unassembled WGS sequence"/>
</dbReference>
<organism evidence="6 7">
    <name type="scientific">Mycobacterium palustre</name>
    <dbReference type="NCBI Taxonomy" id="153971"/>
    <lineage>
        <taxon>Bacteria</taxon>
        <taxon>Bacillati</taxon>
        <taxon>Actinomycetota</taxon>
        <taxon>Actinomycetes</taxon>
        <taxon>Mycobacteriales</taxon>
        <taxon>Mycobacteriaceae</taxon>
        <taxon>Mycobacterium</taxon>
        <taxon>Mycobacterium simiae complex</taxon>
    </lineage>
</organism>
<keyword evidence="7" id="KW-1185">Reference proteome</keyword>
<feature type="compositionally biased region" description="Polar residues" evidence="4">
    <location>
        <begin position="126"/>
        <end position="135"/>
    </location>
</feature>
<dbReference type="InterPro" id="IPR036388">
    <property type="entry name" value="WH-like_DNA-bd_sf"/>
</dbReference>
<dbReference type="AlphaFoldDB" id="A0A1X1ZZL5"/>
<accession>A0A1X1ZZL5</accession>
<name>A0A1X1ZZL5_9MYCO</name>
<feature type="domain" description="HTH hxlR-type" evidence="5">
    <location>
        <begin position="12"/>
        <end position="111"/>
    </location>
</feature>
<dbReference type="SUPFAM" id="SSF46785">
    <property type="entry name" value="Winged helix' DNA-binding domain"/>
    <property type="match status" value="1"/>
</dbReference>
<evidence type="ECO:0000256" key="4">
    <source>
        <dbReference type="SAM" id="MobiDB-lite"/>
    </source>
</evidence>
<dbReference type="CDD" id="cd00090">
    <property type="entry name" value="HTH_ARSR"/>
    <property type="match status" value="1"/>
</dbReference>
<dbReference type="GO" id="GO:0003677">
    <property type="term" value="F:DNA binding"/>
    <property type="evidence" value="ECO:0007669"/>
    <property type="project" value="UniProtKB-KW"/>
</dbReference>
<protein>
    <recommendedName>
        <fullName evidence="5">HTH hxlR-type domain-containing protein</fullName>
    </recommendedName>
</protein>
<keyword evidence="3" id="KW-0804">Transcription</keyword>
<evidence type="ECO:0000313" key="6">
    <source>
        <dbReference type="EMBL" id="ORW33009.1"/>
    </source>
</evidence>
<keyword evidence="1" id="KW-0805">Transcription regulation</keyword>
<dbReference type="InterPro" id="IPR011991">
    <property type="entry name" value="ArsR-like_HTH"/>
</dbReference>
<feature type="region of interest" description="Disordered" evidence="4">
    <location>
        <begin position="116"/>
        <end position="135"/>
    </location>
</feature>
<evidence type="ECO:0000256" key="3">
    <source>
        <dbReference type="ARBA" id="ARBA00023163"/>
    </source>
</evidence>
<feature type="compositionally biased region" description="Basic residues" evidence="4">
    <location>
        <begin position="116"/>
        <end position="125"/>
    </location>
</feature>
<dbReference type="PANTHER" id="PTHR33204:SF37">
    <property type="entry name" value="HTH-TYPE TRANSCRIPTIONAL REGULATOR YODB"/>
    <property type="match status" value="1"/>
</dbReference>
<dbReference type="Gene3D" id="1.10.10.10">
    <property type="entry name" value="Winged helix-like DNA-binding domain superfamily/Winged helix DNA-binding domain"/>
    <property type="match status" value="1"/>
</dbReference>
<proteinExistence type="predicted"/>
<dbReference type="OrthoDB" id="370168at2"/>
<evidence type="ECO:0000313" key="7">
    <source>
        <dbReference type="Proteomes" id="UP000193529"/>
    </source>
</evidence>
<dbReference type="STRING" id="153971.AWC19_25165"/>
<dbReference type="PANTHER" id="PTHR33204">
    <property type="entry name" value="TRANSCRIPTIONAL REGULATOR, MARR FAMILY"/>
    <property type="match status" value="1"/>
</dbReference>
<keyword evidence="2" id="KW-0238">DNA-binding</keyword>
<dbReference type="RefSeq" id="WP_085076458.1">
    <property type="nucleotide sequence ID" value="NZ_JACKRZ010000450.1"/>
</dbReference>